<dbReference type="SMART" id="SM00342">
    <property type="entry name" value="HTH_ARAC"/>
    <property type="match status" value="1"/>
</dbReference>
<evidence type="ECO:0000259" key="6">
    <source>
        <dbReference type="PROSITE" id="PS01124"/>
    </source>
</evidence>
<dbReference type="NCBIfam" id="NF047558">
    <property type="entry name" value="TPR_END_plus"/>
    <property type="match status" value="1"/>
</dbReference>
<keyword evidence="5" id="KW-1133">Transmembrane helix</keyword>
<dbReference type="InterPro" id="IPR011990">
    <property type="entry name" value="TPR-like_helical_dom_sf"/>
</dbReference>
<gene>
    <name evidence="7" type="ORF">HPE63_17390</name>
</gene>
<keyword evidence="2" id="KW-0238">DNA-binding</keyword>
<dbReference type="PANTHER" id="PTHR43280:SF2">
    <property type="entry name" value="HTH-TYPE TRANSCRIPTIONAL REGULATOR EXSA"/>
    <property type="match status" value="1"/>
</dbReference>
<dbReference type="Gene3D" id="1.25.40.10">
    <property type="entry name" value="Tetratricopeptide repeat domain"/>
    <property type="match status" value="2"/>
</dbReference>
<keyword evidence="5" id="KW-0812">Transmembrane</keyword>
<reference evidence="7 8" key="1">
    <citation type="submission" date="2020-05" db="EMBL/GenBank/DDBJ databases">
        <title>The draft genome sequence of Maribacter arenosus CAU 1321.</title>
        <authorList>
            <person name="Mu L."/>
        </authorList>
    </citation>
    <scope>NUCLEOTIDE SEQUENCE [LARGE SCALE GENOMIC DNA]</scope>
    <source>
        <strain evidence="7 8">CAU 1321</strain>
    </source>
</reference>
<dbReference type="Pfam" id="PF12833">
    <property type="entry name" value="HTH_18"/>
    <property type="match status" value="1"/>
</dbReference>
<dbReference type="PANTHER" id="PTHR43280">
    <property type="entry name" value="ARAC-FAMILY TRANSCRIPTIONAL REGULATOR"/>
    <property type="match status" value="1"/>
</dbReference>
<keyword evidence="5" id="KW-0472">Membrane</keyword>
<dbReference type="SUPFAM" id="SSF46689">
    <property type="entry name" value="Homeodomain-like"/>
    <property type="match status" value="1"/>
</dbReference>
<feature type="transmembrane region" description="Helical" evidence="5">
    <location>
        <begin position="151"/>
        <end position="169"/>
    </location>
</feature>
<evidence type="ECO:0000256" key="1">
    <source>
        <dbReference type="ARBA" id="ARBA00023015"/>
    </source>
</evidence>
<organism evidence="7 8">
    <name type="scientific">Maribacter arenosus</name>
    <dbReference type="NCBI Taxonomy" id="1854708"/>
    <lineage>
        <taxon>Bacteria</taxon>
        <taxon>Pseudomonadati</taxon>
        <taxon>Bacteroidota</taxon>
        <taxon>Flavobacteriia</taxon>
        <taxon>Flavobacteriales</taxon>
        <taxon>Flavobacteriaceae</taxon>
        <taxon>Maribacter</taxon>
    </lineage>
</organism>
<sequence length="649" mass="75104">MNSELSMDRAFIKKLTELLEANLDNEHFGVKELAEAVGISRSQLHRRLQSINGKSASRFIRDYRLEKAMKMLQDNVATVAEIAYRVGFNSPTYFNTCFHDYYGYPPGEAKFRKPLESEKGGKDRTPEQEKSSHVTHETIEMVKKVIKRRTLLFALISAVLIFTISYVYYMDFIKENSTETAETEAQGKSIAVIPFKNWSGDPELDYVSDGITDAVITRLTKIDRKIDVIPFTSVLKYKTSDQSAPVIANELGVQNILQGNFQLSGDQMKITLQLIDGPSNKHFWSEEYSGDWNSNDIFKIQAEVAENIAENLHVELKEEDLMAIQLVPTQNKEAYNLLLQANYQASKYNKTGMENAVPLYEKAIRLDSTFFDAYVNLAYLYLWGGASWGLYNEQDAWHKAKQLLLKANAIDSTNLILKSALNDGSYLYEWDFERMEREYKTRSNIAILYGLQTGKYDESFARINRQLKESPIGSYPYIFKAQALFFLNRKEETTNLLKSIDKLFNDDIMYLRIAARYYFYLEEYENSKGLLNKILTSFSDRPPIVLWLSALHAHRDGNTENLHGYLNDLRNRYEAGESGSPAWFLALYYSIIGEYDEAFEWLQKSYDRHEVEMIWLREEPALIPLRNDKRYLDLYTKVGFPMEPHSLPE</sequence>
<dbReference type="SUPFAM" id="SSF48452">
    <property type="entry name" value="TPR-like"/>
    <property type="match status" value="1"/>
</dbReference>
<evidence type="ECO:0000313" key="8">
    <source>
        <dbReference type="Proteomes" id="UP000598350"/>
    </source>
</evidence>
<keyword evidence="1" id="KW-0805">Transcription regulation</keyword>
<dbReference type="InterPro" id="IPR009057">
    <property type="entry name" value="Homeodomain-like_sf"/>
</dbReference>
<evidence type="ECO:0000256" key="5">
    <source>
        <dbReference type="SAM" id="Phobius"/>
    </source>
</evidence>
<evidence type="ECO:0000256" key="4">
    <source>
        <dbReference type="SAM" id="MobiDB-lite"/>
    </source>
</evidence>
<dbReference type="EMBL" id="JABTCG010000008">
    <property type="protein sequence ID" value="MBD0852456.1"/>
    <property type="molecule type" value="Genomic_DNA"/>
</dbReference>
<dbReference type="InterPro" id="IPR018060">
    <property type="entry name" value="HTH_AraC"/>
</dbReference>
<evidence type="ECO:0000256" key="2">
    <source>
        <dbReference type="ARBA" id="ARBA00023125"/>
    </source>
</evidence>
<evidence type="ECO:0000313" key="7">
    <source>
        <dbReference type="EMBL" id="MBD0852456.1"/>
    </source>
</evidence>
<name>A0ABR7VGK0_9FLAO</name>
<accession>A0ABR7VGK0</accession>
<protein>
    <submittedName>
        <fullName evidence="7">Helix-turn-helix domain-containing protein</fullName>
    </submittedName>
</protein>
<comment type="caution">
    <text evidence="7">The sequence shown here is derived from an EMBL/GenBank/DDBJ whole genome shotgun (WGS) entry which is preliminary data.</text>
</comment>
<dbReference type="PROSITE" id="PS01124">
    <property type="entry name" value="HTH_ARAC_FAMILY_2"/>
    <property type="match status" value="1"/>
</dbReference>
<feature type="region of interest" description="Disordered" evidence="4">
    <location>
        <begin position="113"/>
        <end position="134"/>
    </location>
</feature>
<dbReference type="RefSeq" id="WP_188315580.1">
    <property type="nucleotide sequence ID" value="NZ_JABTCG010000008.1"/>
</dbReference>
<dbReference type="Gene3D" id="1.10.10.60">
    <property type="entry name" value="Homeodomain-like"/>
    <property type="match status" value="1"/>
</dbReference>
<proteinExistence type="predicted"/>
<keyword evidence="8" id="KW-1185">Reference proteome</keyword>
<feature type="domain" description="HTH araC/xylS-type" evidence="6">
    <location>
        <begin position="13"/>
        <end position="112"/>
    </location>
</feature>
<dbReference type="Proteomes" id="UP000598350">
    <property type="component" value="Unassembled WGS sequence"/>
</dbReference>
<evidence type="ECO:0000256" key="3">
    <source>
        <dbReference type="ARBA" id="ARBA00023163"/>
    </source>
</evidence>
<keyword evidence="3" id="KW-0804">Transcription</keyword>
<dbReference type="Gene3D" id="3.40.50.10070">
    <property type="entry name" value="TolB, N-terminal domain"/>
    <property type="match status" value="1"/>
</dbReference>